<dbReference type="RefSeq" id="WP_173291908.1">
    <property type="nucleotide sequence ID" value="NZ_AP021888.1"/>
</dbReference>
<evidence type="ECO:0008006" key="3">
    <source>
        <dbReference type="Google" id="ProtNLM"/>
    </source>
</evidence>
<dbReference type="InterPro" id="IPR027597">
    <property type="entry name" value="HprK-rel_B"/>
</dbReference>
<dbReference type="InterPro" id="IPR027417">
    <property type="entry name" value="P-loop_NTPase"/>
</dbReference>
<dbReference type="AlphaFoldDB" id="A0A6F8PPV8"/>
<dbReference type="KEGG" id="tzo:THMIRHAT_19070"/>
<organism evidence="1 2">
    <name type="scientific">Thiosulfativibrio zosterae</name>
    <dbReference type="NCBI Taxonomy" id="2675053"/>
    <lineage>
        <taxon>Bacteria</taxon>
        <taxon>Pseudomonadati</taxon>
        <taxon>Pseudomonadota</taxon>
        <taxon>Gammaproteobacteria</taxon>
        <taxon>Thiotrichales</taxon>
        <taxon>Piscirickettsiaceae</taxon>
        <taxon>Thiosulfativibrio</taxon>
    </lineage>
</organism>
<gene>
    <name evidence="1" type="ORF">THMIRHAT_19070</name>
</gene>
<dbReference type="NCBIfam" id="TIGR04355">
    <property type="entry name" value="HprK_rel_B"/>
    <property type="match status" value="1"/>
</dbReference>
<evidence type="ECO:0000313" key="1">
    <source>
        <dbReference type="EMBL" id="BBP44161.1"/>
    </source>
</evidence>
<sequence>MNTESHFQLLSTLGINSKSFCPHALRIQLPGLVISLHSNSERLIDTLKSYFDCVLLSDEHPQTDIQLFAVQMDEIPLEIRNLPWQDWHREAGKIGRKEACFDADYKGISYRWILKVKTQVVFCQRGQTESSDSALHSFALGPVNNHPNQIINFMLTQFLNHRQRLGSLLGHASALRIHNKGVAIAGLSGGGKSTLMLKLLEKGQHFISNDRILCHATAEGIQLQGIPKQPRINPGTIVFNPRLHGLMSESERQSYLAMPTEELRAHEEKYDADVNQLFWPNCYLAENRLDALVVLNWQANPEHPTFCRQTTLAKSPELVAAIMKTPGVFFAEANSQFIANGKAPHPQRYLDLLGELPCLELTGNIDFEAAERLVIQALEELH</sequence>
<name>A0A6F8PPV8_9GAMM</name>
<evidence type="ECO:0000313" key="2">
    <source>
        <dbReference type="Proteomes" id="UP000501466"/>
    </source>
</evidence>
<reference evidence="2" key="1">
    <citation type="submission" date="2019-11" db="EMBL/GenBank/DDBJ databases">
        <title>Isolation and characterization of two novel species in the genus Thiomicrorhabdus.</title>
        <authorList>
            <person name="Mochizuki J."/>
            <person name="Kojima H."/>
            <person name="Fukui M."/>
        </authorList>
    </citation>
    <scope>NUCLEOTIDE SEQUENCE [LARGE SCALE GENOMIC DNA]</scope>
    <source>
        <strain evidence="2">AkT22</strain>
    </source>
</reference>
<dbReference type="EMBL" id="AP021888">
    <property type="protein sequence ID" value="BBP44161.1"/>
    <property type="molecule type" value="Genomic_DNA"/>
</dbReference>
<accession>A0A6F8PPV8</accession>
<dbReference type="SUPFAM" id="SSF53795">
    <property type="entry name" value="PEP carboxykinase-like"/>
    <property type="match status" value="1"/>
</dbReference>
<proteinExistence type="predicted"/>
<keyword evidence="2" id="KW-1185">Reference proteome</keyword>
<protein>
    <recommendedName>
        <fullName evidence="3">HPr kinase</fullName>
    </recommendedName>
</protein>
<dbReference type="Gene3D" id="3.40.50.300">
    <property type="entry name" value="P-loop containing nucleotide triphosphate hydrolases"/>
    <property type="match status" value="1"/>
</dbReference>
<dbReference type="Proteomes" id="UP000501466">
    <property type="component" value="Chromosome"/>
</dbReference>